<feature type="domain" description="YqaJ viral recombinase" evidence="1">
    <location>
        <begin position="260"/>
        <end position="404"/>
    </location>
</feature>
<dbReference type="InterPro" id="IPR051703">
    <property type="entry name" value="NF-kappa-B_Signaling_Reg"/>
</dbReference>
<dbReference type="InterPro" id="IPR011335">
    <property type="entry name" value="Restrct_endonuc-II-like"/>
</dbReference>
<dbReference type="Proteomes" id="UP001652700">
    <property type="component" value="Unplaced"/>
</dbReference>
<dbReference type="GeneID" id="126881876"/>
<dbReference type="CDD" id="cd22343">
    <property type="entry name" value="PDDEXK_lambda_exonuclease-like"/>
    <property type="match status" value="1"/>
</dbReference>
<evidence type="ECO:0000259" key="1">
    <source>
        <dbReference type="Pfam" id="PF09588"/>
    </source>
</evidence>
<reference evidence="2" key="1">
    <citation type="submission" date="2025-05" db="UniProtKB">
        <authorList>
            <consortium name="EnsemblMetazoa"/>
        </authorList>
    </citation>
    <scope>IDENTIFICATION</scope>
</reference>
<organism evidence="2 3">
    <name type="scientific">Diabrotica virgifera virgifera</name>
    <name type="common">western corn rootworm</name>
    <dbReference type="NCBI Taxonomy" id="50390"/>
    <lineage>
        <taxon>Eukaryota</taxon>
        <taxon>Metazoa</taxon>
        <taxon>Ecdysozoa</taxon>
        <taxon>Arthropoda</taxon>
        <taxon>Hexapoda</taxon>
        <taxon>Insecta</taxon>
        <taxon>Pterygota</taxon>
        <taxon>Neoptera</taxon>
        <taxon>Endopterygota</taxon>
        <taxon>Coleoptera</taxon>
        <taxon>Polyphaga</taxon>
        <taxon>Cucujiformia</taxon>
        <taxon>Chrysomeloidea</taxon>
        <taxon>Chrysomelidae</taxon>
        <taxon>Galerucinae</taxon>
        <taxon>Diabroticina</taxon>
        <taxon>Diabroticites</taxon>
        <taxon>Diabrotica</taxon>
    </lineage>
</organism>
<dbReference type="PANTHER" id="PTHR46609">
    <property type="entry name" value="EXONUCLEASE, PHAGE-TYPE/RECB, C-TERMINAL DOMAIN-CONTAINING PROTEIN"/>
    <property type="match status" value="1"/>
</dbReference>
<dbReference type="Pfam" id="PF09588">
    <property type="entry name" value="YqaJ"/>
    <property type="match status" value="1"/>
</dbReference>
<protein>
    <recommendedName>
        <fullName evidence="1">YqaJ viral recombinase domain-containing protein</fullName>
    </recommendedName>
</protein>
<dbReference type="SUPFAM" id="SSF52980">
    <property type="entry name" value="Restriction endonuclease-like"/>
    <property type="match status" value="1"/>
</dbReference>
<dbReference type="InterPro" id="IPR019080">
    <property type="entry name" value="YqaJ_viral_recombinase"/>
</dbReference>
<name>A0ABM5JX16_DIAVI</name>
<dbReference type="InterPro" id="IPR011604">
    <property type="entry name" value="PDDEXK-like_dom_sf"/>
</dbReference>
<keyword evidence="3" id="KW-1185">Reference proteome</keyword>
<dbReference type="RefSeq" id="XP_050502483.1">
    <property type="nucleotide sequence ID" value="XM_050646526.1"/>
</dbReference>
<dbReference type="EnsemblMetazoa" id="XM_050646526.1">
    <property type="protein sequence ID" value="XP_050502483.1"/>
    <property type="gene ID" value="LOC126881876"/>
</dbReference>
<proteinExistence type="predicted"/>
<evidence type="ECO:0000313" key="3">
    <source>
        <dbReference type="Proteomes" id="UP001652700"/>
    </source>
</evidence>
<sequence>MMKLKIAEYMAYLQCSAHSKCVVEGENVLDAGHLILAGKTVQHLNKIFIYGLCIQSSAINQNPHEIKGELMTIKGNVLKINAMHCSCKAGNSGRCKHISAFLVKCVREDIESLEEISQTDIKCVWSNEKKNTKAKYKPVSVEEMPCYEQKCTRERTSVDNADVLNIYRKQLPNSSFAQHRQGRRDYSTTETYAVEENPIVHSINSEFSEILNNACQSPAMMELFSAKVGSQKKCCDTFLSTFINQNVSEISINMSQRSEQWNDFRKYRITGSRVYEIFTYSKNDWDTKAIKYFFPKKFSNKFVRYGIETEGCAREAFIELTGANIIDCGMVVSHSNEWLGYSPDGIIFENGKPAVLLEIKCLYEGKTASILDVLKNIKYIYKEGTEYKLKTKHKYYGQIQCGMALLNLNKTAFVIFCSYDRSLCVINVEFDYKYTVNMLRVVKEKYFNKMIHVLCEKQKNTEEESVKNSEKENIVNN</sequence>
<dbReference type="PANTHER" id="PTHR46609:SF8">
    <property type="entry name" value="YQAJ VIRAL RECOMBINASE DOMAIN-CONTAINING PROTEIN"/>
    <property type="match status" value="1"/>
</dbReference>
<evidence type="ECO:0000313" key="2">
    <source>
        <dbReference type="EnsemblMetazoa" id="XP_050502483.1"/>
    </source>
</evidence>
<dbReference type="Gene3D" id="3.90.320.10">
    <property type="match status" value="1"/>
</dbReference>
<accession>A0ABM5JX16</accession>